<proteinExistence type="predicted"/>
<feature type="region of interest" description="Disordered" evidence="1">
    <location>
        <begin position="1"/>
        <end position="23"/>
    </location>
</feature>
<organism evidence="3">
    <name type="scientific">Dichomitus squalens</name>
    <dbReference type="NCBI Taxonomy" id="114155"/>
    <lineage>
        <taxon>Eukaryota</taxon>
        <taxon>Fungi</taxon>
        <taxon>Dikarya</taxon>
        <taxon>Basidiomycota</taxon>
        <taxon>Agaricomycotina</taxon>
        <taxon>Agaricomycetes</taxon>
        <taxon>Polyporales</taxon>
        <taxon>Polyporaceae</taxon>
        <taxon>Dichomitus</taxon>
    </lineage>
</organism>
<dbReference type="PANTHER" id="PTHR11075">
    <property type="entry name" value="PEPTIDE CHAIN RELEASE FACTOR"/>
    <property type="match status" value="1"/>
</dbReference>
<evidence type="ECO:0000313" key="3">
    <source>
        <dbReference type="EMBL" id="TBU33587.1"/>
    </source>
</evidence>
<dbReference type="SUPFAM" id="SSF110916">
    <property type="entry name" value="Peptidyl-tRNA hydrolase domain-like"/>
    <property type="match status" value="1"/>
</dbReference>
<name>A0A4Q9N120_9APHY</name>
<evidence type="ECO:0000259" key="2">
    <source>
        <dbReference type="Pfam" id="PF00472"/>
    </source>
</evidence>
<evidence type="ECO:0000256" key="1">
    <source>
        <dbReference type="SAM" id="MobiDB-lite"/>
    </source>
</evidence>
<sequence length="191" mass="21282">MRNAQAGGWRSVHSGEGSLPTPPAIAALENAAQSAEARSWIEMFKAREIPKGAVEFTYSRSSGPGGQNVNKVNTKATLRCPIDAPWIPLWARDHIKRTPAYVSSSQSILLTSTVFRSQAQNVHDCLSKARSPSRLHALIVSAASSGLVNEPSQEQRERVRQLERADKARRRLEKDKRRDVKRSRSNRGDWD</sequence>
<feature type="compositionally biased region" description="Basic and acidic residues" evidence="1">
    <location>
        <begin position="153"/>
        <end position="178"/>
    </location>
</feature>
<dbReference type="GO" id="GO:0005762">
    <property type="term" value="C:mitochondrial large ribosomal subunit"/>
    <property type="evidence" value="ECO:0007669"/>
    <property type="project" value="TreeGrafter"/>
</dbReference>
<feature type="domain" description="Prokaryotic-type class I peptide chain release factors" evidence="2">
    <location>
        <begin position="48"/>
        <end position="184"/>
    </location>
</feature>
<feature type="region of interest" description="Disordered" evidence="1">
    <location>
        <begin position="147"/>
        <end position="191"/>
    </location>
</feature>
<dbReference type="GO" id="GO:0070126">
    <property type="term" value="P:mitochondrial translational termination"/>
    <property type="evidence" value="ECO:0007669"/>
    <property type="project" value="TreeGrafter"/>
</dbReference>
<dbReference type="EMBL" id="ML143391">
    <property type="protein sequence ID" value="TBU33587.1"/>
    <property type="molecule type" value="Genomic_DNA"/>
</dbReference>
<accession>A0A4Q9N120</accession>
<protein>
    <recommendedName>
        <fullName evidence="2">Prokaryotic-type class I peptide chain release factors domain-containing protein</fullName>
    </recommendedName>
</protein>
<dbReference type="InterPro" id="IPR000352">
    <property type="entry name" value="Pep_chain_release_fac_I"/>
</dbReference>
<dbReference type="GO" id="GO:0004045">
    <property type="term" value="F:peptidyl-tRNA hydrolase activity"/>
    <property type="evidence" value="ECO:0007669"/>
    <property type="project" value="TreeGrafter"/>
</dbReference>
<dbReference type="OrthoDB" id="270639at2759"/>
<dbReference type="GO" id="GO:0016150">
    <property type="term" value="F:translation release factor activity, codon nonspecific"/>
    <property type="evidence" value="ECO:0007669"/>
    <property type="project" value="TreeGrafter"/>
</dbReference>
<gene>
    <name evidence="3" type="ORF">BD311DRAFT_652166</name>
</gene>
<dbReference type="Gene3D" id="3.30.160.20">
    <property type="match status" value="1"/>
</dbReference>
<dbReference type="InterPro" id="IPR052104">
    <property type="entry name" value="Mito_Release_Factor_mL62"/>
</dbReference>
<reference evidence="3" key="1">
    <citation type="submission" date="2019-01" db="EMBL/GenBank/DDBJ databases">
        <title>Draft genome sequences of three monokaryotic isolates of the white-rot basidiomycete fungus Dichomitus squalens.</title>
        <authorList>
            <consortium name="DOE Joint Genome Institute"/>
            <person name="Lopez S.C."/>
            <person name="Andreopoulos B."/>
            <person name="Pangilinan J."/>
            <person name="Lipzen A."/>
            <person name="Riley R."/>
            <person name="Ahrendt S."/>
            <person name="Ng V."/>
            <person name="Barry K."/>
            <person name="Daum C."/>
            <person name="Grigoriev I.V."/>
            <person name="Hilden K.S."/>
            <person name="Makela M.R."/>
            <person name="de Vries R.P."/>
        </authorList>
    </citation>
    <scope>NUCLEOTIDE SEQUENCE [LARGE SCALE GENOMIC DNA]</scope>
    <source>
        <strain evidence="3">OM18370.1</strain>
    </source>
</reference>
<dbReference type="Pfam" id="PF00472">
    <property type="entry name" value="RF-1"/>
    <property type="match status" value="1"/>
</dbReference>
<dbReference type="AlphaFoldDB" id="A0A4Q9N120"/>
<dbReference type="Proteomes" id="UP000292957">
    <property type="component" value="Unassembled WGS sequence"/>
</dbReference>
<dbReference type="PANTHER" id="PTHR11075:SF54">
    <property type="entry name" value="LARGE RIBOSOMAL SUBUNIT PROTEIN ML62"/>
    <property type="match status" value="1"/>
</dbReference>